<dbReference type="RefSeq" id="WP_242968580.1">
    <property type="nucleotide sequence ID" value="NZ_CP133983.1"/>
</dbReference>
<proteinExistence type="inferred from homology"/>
<dbReference type="InterPro" id="IPR015265">
    <property type="entry name" value="PuR_N"/>
</dbReference>
<evidence type="ECO:0000256" key="2">
    <source>
        <dbReference type="ARBA" id="ARBA00023015"/>
    </source>
</evidence>
<dbReference type="InterPro" id="IPR050118">
    <property type="entry name" value="Pur/Pyrimidine_PRTase"/>
</dbReference>
<dbReference type="EMBL" id="CP019454">
    <property type="protein sequence ID" value="AUW92791.1"/>
    <property type="molecule type" value="Genomic_DNA"/>
</dbReference>
<dbReference type="NCBIfam" id="TIGR01743">
    <property type="entry name" value="purR_Bsub"/>
    <property type="match status" value="1"/>
</dbReference>
<evidence type="ECO:0000259" key="6">
    <source>
        <dbReference type="Pfam" id="PF00156"/>
    </source>
</evidence>
<dbReference type="Gene3D" id="1.10.10.10">
    <property type="entry name" value="Winged helix-like DNA-binding domain superfamily/Winged helix DNA-binding domain"/>
    <property type="match status" value="1"/>
</dbReference>
<evidence type="ECO:0000259" key="7">
    <source>
        <dbReference type="Pfam" id="PF09182"/>
    </source>
</evidence>
<evidence type="ECO:0000256" key="5">
    <source>
        <dbReference type="ARBA" id="ARBA00049656"/>
    </source>
</evidence>
<dbReference type="InterPro" id="IPR036390">
    <property type="entry name" value="WH_DNA-bd_sf"/>
</dbReference>
<keyword evidence="3" id="KW-0238">DNA-binding</keyword>
<dbReference type="Gene3D" id="3.40.50.2020">
    <property type="match status" value="1"/>
</dbReference>
<keyword evidence="2" id="KW-0805">Transcription regulation</keyword>
<gene>
    <name evidence="8" type="ORF">BXT84_01500</name>
</gene>
<dbReference type="InterPro" id="IPR036388">
    <property type="entry name" value="WH-like_DNA-bd_sf"/>
</dbReference>
<name>A0ABN5GWT9_9FIRM</name>
<dbReference type="PANTHER" id="PTHR43864:SF2">
    <property type="entry name" value="PUR OPERON REPRESSOR"/>
    <property type="match status" value="1"/>
</dbReference>
<evidence type="ECO:0000256" key="4">
    <source>
        <dbReference type="ARBA" id="ARBA00023163"/>
    </source>
</evidence>
<dbReference type="InterPro" id="IPR000836">
    <property type="entry name" value="PRTase_dom"/>
</dbReference>
<sequence length="294" mass="32208">MREGDTTTDIKASGRIQVRYKRLLALTSYLFTHPHTQWSLTELSAALHVAKSTLSEDLLFIKGILEETGQGTVVTHVGAQGGVMFVPALDRVRASETLAAWTARLTEPDRLTADGFLYMTDLLFEPRMIEPMGELLAFPFRQQKVDVVATVETKGIPLAMACAKALGTDVVLIRRDSRLSEGSAVSINYLSGSSRRIQSMSLARRALGRESRVLFVDDFMKAGGTARAAADLLGEFGAQVVGAGVLVATREPTHKLIGKFWSLLEWDETLSTVVPSVWAKDLCAERKGDTDDRH</sequence>
<evidence type="ECO:0000313" key="9">
    <source>
        <dbReference type="Proteomes" id="UP000325292"/>
    </source>
</evidence>
<dbReference type="CDD" id="cd06223">
    <property type="entry name" value="PRTases_typeI"/>
    <property type="match status" value="1"/>
</dbReference>
<comment type="similarity">
    <text evidence="5">Belongs to the purine/pyrimidine phosphoribosyltransferase family. PurR subfamily.</text>
</comment>
<keyword evidence="4" id="KW-0804">Transcription</keyword>
<evidence type="ECO:0000313" key="8">
    <source>
        <dbReference type="EMBL" id="AUW92791.1"/>
    </source>
</evidence>
<dbReference type="Proteomes" id="UP000325292">
    <property type="component" value="Chromosome"/>
</dbReference>
<evidence type="ECO:0000256" key="1">
    <source>
        <dbReference type="ARBA" id="ARBA00011738"/>
    </source>
</evidence>
<dbReference type="PANTHER" id="PTHR43864">
    <property type="entry name" value="HYPOXANTHINE/GUANINE PHOSPHORIBOSYLTRANSFERASE"/>
    <property type="match status" value="1"/>
</dbReference>
<keyword evidence="9" id="KW-1185">Reference proteome</keyword>
<dbReference type="InterPro" id="IPR029057">
    <property type="entry name" value="PRTase-like"/>
</dbReference>
<comment type="subunit">
    <text evidence="1">Homodimer.</text>
</comment>
<dbReference type="SUPFAM" id="SSF53271">
    <property type="entry name" value="PRTase-like"/>
    <property type="match status" value="1"/>
</dbReference>
<dbReference type="Pfam" id="PF00156">
    <property type="entry name" value="Pribosyltran"/>
    <property type="match status" value="1"/>
</dbReference>
<organism evidence="8 9">
    <name type="scientific">Sulfobacillus thermotolerans</name>
    <dbReference type="NCBI Taxonomy" id="338644"/>
    <lineage>
        <taxon>Bacteria</taxon>
        <taxon>Bacillati</taxon>
        <taxon>Bacillota</taxon>
        <taxon>Clostridia</taxon>
        <taxon>Eubacteriales</taxon>
        <taxon>Clostridiales Family XVII. Incertae Sedis</taxon>
        <taxon>Sulfobacillus</taxon>
    </lineage>
</organism>
<dbReference type="InterPro" id="IPR010078">
    <property type="entry name" value="PurR_Bsub"/>
</dbReference>
<dbReference type="SUPFAM" id="SSF46785">
    <property type="entry name" value="Winged helix' DNA-binding domain"/>
    <property type="match status" value="1"/>
</dbReference>
<feature type="domain" description="Bacterial purine repressor N-terminal" evidence="7">
    <location>
        <begin position="19"/>
        <end position="87"/>
    </location>
</feature>
<protein>
    <submittedName>
        <fullName evidence="8">Pur operon repressor</fullName>
    </submittedName>
</protein>
<dbReference type="Pfam" id="PF09182">
    <property type="entry name" value="PuR_N"/>
    <property type="match status" value="1"/>
</dbReference>
<accession>A0ABN5GWT9</accession>
<evidence type="ECO:0000256" key="3">
    <source>
        <dbReference type="ARBA" id="ARBA00023125"/>
    </source>
</evidence>
<reference evidence="8 9" key="1">
    <citation type="journal article" date="2019" name="Sci. Rep.">
        <title>Sulfobacillus thermotolerans: new insights into resistance and metabolic capacities of acidophilic chemolithotrophs.</title>
        <authorList>
            <person name="Panyushkina A.E."/>
            <person name="Babenko V.V."/>
            <person name="Nikitina A.S."/>
            <person name="Selezneva O.V."/>
            <person name="Tsaplina I.A."/>
            <person name="Letarova M.A."/>
            <person name="Kostryukova E.S."/>
            <person name="Letarov A.V."/>
        </authorList>
    </citation>
    <scope>NUCLEOTIDE SEQUENCE [LARGE SCALE GENOMIC DNA]</scope>
    <source>
        <strain evidence="8 9">Kr1</strain>
    </source>
</reference>
<feature type="domain" description="Phosphoribosyltransferase" evidence="6">
    <location>
        <begin position="127"/>
        <end position="267"/>
    </location>
</feature>